<sequence>MLGSQPTKTVLNPAETTVGDSQWLLGWLRPHATLVGFGLVTAIFAGAIATLDPLLMKYLIDTTLPHRRLSDSLLTVVSLALCFVGRSALNGGSGLVSFRVAQLLAQDLRVEIIAHMTRLSADWHERTMVGEKLSRIDQDVLQISQIGAEMANVVVRSVVFFFVNLAIMFVLNWKMTIVTLPLPPLFIWVRSRFRGVIQERADQAQIEIGVASGALVEHLGAVPQIQLLGAEEDRIGRTVDAWARVMRAQWAQRRTEILFSISVTSVLAIAILLVLGFGIHEYSLDLLTLGGLVAFYTYVTRIFEPVSTALELYSRAQRMLASVRRVRTILSTEPTVPDQGKITEIRLPLSTGVHCDLVSFAYRSNENVLHRVSLQIGDRENVAIVGRSGSGKSTLSKLLARIVDPTAGAVLIDGRPAFEYSLRALRQTICYVPQHPVLFSGTIRDNLLMANRNATDSMLQRVIDIAQLSSVLFRLPRGLDTIVGPEAVGLSGGERQRLAIARALLRNSSILILDESTSALDLPTEQALLQAVADYCKDTALVLISHRLRSLTWVDRVILLEGGHVLAEGTHTLLYKGSKLYQALYDNETEDG</sequence>
<evidence type="ECO:0000256" key="4">
    <source>
        <dbReference type="ARBA" id="ARBA00022692"/>
    </source>
</evidence>
<dbReference type="Pfam" id="PF00664">
    <property type="entry name" value="ABC_membrane"/>
    <property type="match status" value="1"/>
</dbReference>
<dbReference type="OrthoDB" id="9787557at2"/>
<dbReference type="Gene3D" id="1.20.1560.10">
    <property type="entry name" value="ABC transporter type 1, transmembrane domain"/>
    <property type="match status" value="1"/>
</dbReference>
<dbReference type="PROSITE" id="PS00211">
    <property type="entry name" value="ABC_TRANSPORTER_1"/>
    <property type="match status" value="1"/>
</dbReference>
<dbReference type="PROSITE" id="PS50929">
    <property type="entry name" value="ABC_TM1F"/>
    <property type="match status" value="1"/>
</dbReference>
<evidence type="ECO:0000256" key="9">
    <source>
        <dbReference type="SAM" id="Phobius"/>
    </source>
</evidence>
<keyword evidence="8 9" id="KW-0472">Membrane</keyword>
<dbReference type="InterPro" id="IPR017871">
    <property type="entry name" value="ABC_transporter-like_CS"/>
</dbReference>
<feature type="transmembrane region" description="Helical" evidence="9">
    <location>
        <begin position="257"/>
        <end position="280"/>
    </location>
</feature>
<keyword evidence="5" id="KW-0547">Nucleotide-binding</keyword>
<name>A0A4Q0SY06_9BACT</name>
<evidence type="ECO:0000259" key="11">
    <source>
        <dbReference type="PROSITE" id="PS50929"/>
    </source>
</evidence>
<dbReference type="InterPro" id="IPR039421">
    <property type="entry name" value="Type_1_exporter"/>
</dbReference>
<feature type="domain" description="ABC transmembrane type-1" evidence="11">
    <location>
        <begin position="37"/>
        <end position="318"/>
    </location>
</feature>
<keyword evidence="7 9" id="KW-1133">Transmembrane helix</keyword>
<reference evidence="13" key="2">
    <citation type="submission" date="2019-02" db="EMBL/GenBank/DDBJ databases">
        <title>Granulicella sibirica sp. nov., a psychrotolerant acidobacterium isolated from an organic soil layer in forested tundra, West Siberia.</title>
        <authorList>
            <person name="Oshkin I.Y."/>
            <person name="Kulichevskaya I.S."/>
            <person name="Rijpstra W.I.C."/>
            <person name="Sinninghe Damste J.S."/>
            <person name="Rakitin A.L."/>
            <person name="Ravin N.V."/>
            <person name="Dedysh S.N."/>
        </authorList>
    </citation>
    <scope>NUCLEOTIDE SEQUENCE [LARGE SCALE GENOMIC DNA]</scope>
    <source>
        <strain evidence="13">AF10</strain>
    </source>
</reference>
<evidence type="ECO:0000256" key="6">
    <source>
        <dbReference type="ARBA" id="ARBA00022840"/>
    </source>
</evidence>
<feature type="transmembrane region" description="Helical" evidence="9">
    <location>
        <begin position="72"/>
        <end position="89"/>
    </location>
</feature>
<dbReference type="PROSITE" id="PS50893">
    <property type="entry name" value="ABC_TRANSPORTER_2"/>
    <property type="match status" value="1"/>
</dbReference>
<protein>
    <submittedName>
        <fullName evidence="12">ABC transporter, ATP-binding protein</fullName>
    </submittedName>
</protein>
<dbReference type="GO" id="GO:0016887">
    <property type="term" value="F:ATP hydrolysis activity"/>
    <property type="evidence" value="ECO:0007669"/>
    <property type="project" value="InterPro"/>
</dbReference>
<dbReference type="InterPro" id="IPR011527">
    <property type="entry name" value="ABC1_TM_dom"/>
</dbReference>
<dbReference type="SMART" id="SM00382">
    <property type="entry name" value="AAA"/>
    <property type="match status" value="1"/>
</dbReference>
<feature type="domain" description="ABC transporter" evidence="10">
    <location>
        <begin position="353"/>
        <end position="587"/>
    </location>
</feature>
<dbReference type="RefSeq" id="WP_128915766.1">
    <property type="nucleotide sequence ID" value="NZ_RDSM01000007.1"/>
</dbReference>
<gene>
    <name evidence="12" type="ORF">GRAN_5224</name>
</gene>
<dbReference type="PANTHER" id="PTHR43394">
    <property type="entry name" value="ATP-DEPENDENT PERMEASE MDL1, MITOCHONDRIAL"/>
    <property type="match status" value="1"/>
</dbReference>
<evidence type="ECO:0000313" key="13">
    <source>
        <dbReference type="Proteomes" id="UP000289437"/>
    </source>
</evidence>
<dbReference type="Gene3D" id="3.40.50.300">
    <property type="entry name" value="P-loop containing nucleotide triphosphate hydrolases"/>
    <property type="match status" value="1"/>
</dbReference>
<reference evidence="12 13" key="1">
    <citation type="submission" date="2018-11" db="EMBL/GenBank/DDBJ databases">
        <authorList>
            <person name="Mardanov A.V."/>
            <person name="Ravin N.V."/>
            <person name="Dedysh S.N."/>
        </authorList>
    </citation>
    <scope>NUCLEOTIDE SEQUENCE [LARGE SCALE GENOMIC DNA]</scope>
    <source>
        <strain evidence="12 13">AF10</strain>
    </source>
</reference>
<organism evidence="12 13">
    <name type="scientific">Granulicella sibirica</name>
    <dbReference type="NCBI Taxonomy" id="2479048"/>
    <lineage>
        <taxon>Bacteria</taxon>
        <taxon>Pseudomonadati</taxon>
        <taxon>Acidobacteriota</taxon>
        <taxon>Terriglobia</taxon>
        <taxon>Terriglobales</taxon>
        <taxon>Acidobacteriaceae</taxon>
        <taxon>Granulicella</taxon>
    </lineage>
</organism>
<dbReference type="InterPro" id="IPR003439">
    <property type="entry name" value="ABC_transporter-like_ATP-bd"/>
</dbReference>
<evidence type="ECO:0000256" key="1">
    <source>
        <dbReference type="ARBA" id="ARBA00004651"/>
    </source>
</evidence>
<dbReference type="AlphaFoldDB" id="A0A4Q0SY06"/>
<dbReference type="InterPro" id="IPR027417">
    <property type="entry name" value="P-loop_NTPase"/>
</dbReference>
<dbReference type="CDD" id="cd07346">
    <property type="entry name" value="ABC_6TM_exporters"/>
    <property type="match status" value="1"/>
</dbReference>
<dbReference type="GO" id="GO:0005886">
    <property type="term" value="C:plasma membrane"/>
    <property type="evidence" value="ECO:0007669"/>
    <property type="project" value="UniProtKB-SubCell"/>
</dbReference>
<comment type="subcellular location">
    <subcellularLocation>
        <location evidence="1">Cell membrane</location>
        <topology evidence="1">Multi-pass membrane protein</topology>
    </subcellularLocation>
</comment>
<keyword evidence="13" id="KW-1185">Reference proteome</keyword>
<dbReference type="PANTHER" id="PTHR43394:SF1">
    <property type="entry name" value="ATP-BINDING CASSETTE SUB-FAMILY B MEMBER 10, MITOCHONDRIAL"/>
    <property type="match status" value="1"/>
</dbReference>
<keyword evidence="4 9" id="KW-0812">Transmembrane</keyword>
<evidence type="ECO:0000256" key="8">
    <source>
        <dbReference type="ARBA" id="ARBA00023136"/>
    </source>
</evidence>
<dbReference type="GO" id="GO:0005524">
    <property type="term" value="F:ATP binding"/>
    <property type="evidence" value="ECO:0007669"/>
    <property type="project" value="UniProtKB-KW"/>
</dbReference>
<proteinExistence type="predicted"/>
<feature type="transmembrane region" description="Helical" evidence="9">
    <location>
        <begin position="31"/>
        <end position="51"/>
    </location>
</feature>
<keyword evidence="2" id="KW-0813">Transport</keyword>
<evidence type="ECO:0000313" key="12">
    <source>
        <dbReference type="EMBL" id="RXH53886.1"/>
    </source>
</evidence>
<comment type="caution">
    <text evidence="12">The sequence shown here is derived from an EMBL/GenBank/DDBJ whole genome shotgun (WGS) entry which is preliminary data.</text>
</comment>
<dbReference type="Proteomes" id="UP000289437">
    <property type="component" value="Unassembled WGS sequence"/>
</dbReference>
<evidence type="ECO:0000256" key="3">
    <source>
        <dbReference type="ARBA" id="ARBA00022475"/>
    </source>
</evidence>
<evidence type="ECO:0000256" key="5">
    <source>
        <dbReference type="ARBA" id="ARBA00022741"/>
    </source>
</evidence>
<accession>A0A4Q0SY06</accession>
<keyword evidence="6 12" id="KW-0067">ATP-binding</keyword>
<dbReference type="SUPFAM" id="SSF90123">
    <property type="entry name" value="ABC transporter transmembrane region"/>
    <property type="match status" value="1"/>
</dbReference>
<dbReference type="Pfam" id="PF00005">
    <property type="entry name" value="ABC_tran"/>
    <property type="match status" value="1"/>
</dbReference>
<dbReference type="InterPro" id="IPR003593">
    <property type="entry name" value="AAA+_ATPase"/>
</dbReference>
<dbReference type="GO" id="GO:0015421">
    <property type="term" value="F:ABC-type oligopeptide transporter activity"/>
    <property type="evidence" value="ECO:0007669"/>
    <property type="project" value="TreeGrafter"/>
</dbReference>
<dbReference type="FunFam" id="3.40.50.300:FF:000221">
    <property type="entry name" value="Multidrug ABC transporter ATP-binding protein"/>
    <property type="match status" value="1"/>
</dbReference>
<evidence type="ECO:0000256" key="2">
    <source>
        <dbReference type="ARBA" id="ARBA00022448"/>
    </source>
</evidence>
<evidence type="ECO:0000259" key="10">
    <source>
        <dbReference type="PROSITE" id="PS50893"/>
    </source>
</evidence>
<dbReference type="InterPro" id="IPR036640">
    <property type="entry name" value="ABC1_TM_sf"/>
</dbReference>
<keyword evidence="3" id="KW-1003">Cell membrane</keyword>
<dbReference type="EMBL" id="RDSM01000007">
    <property type="protein sequence ID" value="RXH53886.1"/>
    <property type="molecule type" value="Genomic_DNA"/>
</dbReference>
<evidence type="ECO:0000256" key="7">
    <source>
        <dbReference type="ARBA" id="ARBA00022989"/>
    </source>
</evidence>
<dbReference type="SUPFAM" id="SSF52540">
    <property type="entry name" value="P-loop containing nucleoside triphosphate hydrolases"/>
    <property type="match status" value="1"/>
</dbReference>